<dbReference type="InterPro" id="IPR036736">
    <property type="entry name" value="ACP-like_sf"/>
</dbReference>
<feature type="domain" description="Carrier" evidence="5">
    <location>
        <begin position="2345"/>
        <end position="2423"/>
    </location>
</feature>
<dbReference type="InterPro" id="IPR045851">
    <property type="entry name" value="AMP-bd_C_sf"/>
</dbReference>
<dbReference type="InterPro" id="IPR023213">
    <property type="entry name" value="CAT-like_dom_sf"/>
</dbReference>
<feature type="region of interest" description="Disordered" evidence="4">
    <location>
        <begin position="650"/>
        <end position="669"/>
    </location>
</feature>
<dbReference type="SUPFAM" id="SSF47336">
    <property type="entry name" value="ACP-like"/>
    <property type="match status" value="2"/>
</dbReference>
<evidence type="ECO:0000256" key="4">
    <source>
        <dbReference type="SAM" id="MobiDB-lite"/>
    </source>
</evidence>
<dbReference type="NCBIfam" id="TIGR01733">
    <property type="entry name" value="AA-adenyl-dom"/>
    <property type="match status" value="1"/>
</dbReference>
<keyword evidence="1" id="KW-0596">Phosphopantetheine</keyword>
<dbReference type="Gene3D" id="1.10.1200.10">
    <property type="entry name" value="ACP-like"/>
    <property type="match status" value="2"/>
</dbReference>
<protein>
    <recommendedName>
        <fullName evidence="5">Carrier domain-containing protein</fullName>
    </recommendedName>
</protein>
<evidence type="ECO:0000259" key="5">
    <source>
        <dbReference type="PROSITE" id="PS50075"/>
    </source>
</evidence>
<dbReference type="SUPFAM" id="SSF51735">
    <property type="entry name" value="NAD(P)-binding Rossmann-fold domains"/>
    <property type="match status" value="1"/>
</dbReference>
<dbReference type="InterPro" id="IPR010080">
    <property type="entry name" value="Thioester_reductase-like_dom"/>
</dbReference>
<organism evidence="6 7">
    <name type="scientific">Pyricularia grisea</name>
    <name type="common">Crabgrass-specific blast fungus</name>
    <name type="synonym">Magnaporthe grisea</name>
    <dbReference type="NCBI Taxonomy" id="148305"/>
    <lineage>
        <taxon>Eukaryota</taxon>
        <taxon>Fungi</taxon>
        <taxon>Dikarya</taxon>
        <taxon>Ascomycota</taxon>
        <taxon>Pezizomycotina</taxon>
        <taxon>Sordariomycetes</taxon>
        <taxon>Sordariomycetidae</taxon>
        <taxon>Magnaporthales</taxon>
        <taxon>Pyriculariaceae</taxon>
        <taxon>Pyricularia</taxon>
    </lineage>
</organism>
<dbReference type="Pfam" id="PF07993">
    <property type="entry name" value="NAD_binding_4"/>
    <property type="match status" value="1"/>
</dbReference>
<dbReference type="GO" id="GO:0044550">
    <property type="term" value="P:secondary metabolite biosynthetic process"/>
    <property type="evidence" value="ECO:0007669"/>
    <property type="project" value="TreeGrafter"/>
</dbReference>
<dbReference type="Gene3D" id="3.30.559.30">
    <property type="entry name" value="Nonribosomal peptide synthetase, condensation domain"/>
    <property type="match status" value="4"/>
</dbReference>
<dbReference type="CDD" id="cd05918">
    <property type="entry name" value="A_NRPS_SidN3_like"/>
    <property type="match status" value="1"/>
</dbReference>
<dbReference type="PROSITE" id="PS50075">
    <property type="entry name" value="CARRIER"/>
    <property type="match status" value="2"/>
</dbReference>
<dbReference type="GeneID" id="41962926"/>
<dbReference type="GO" id="GO:0005737">
    <property type="term" value="C:cytoplasm"/>
    <property type="evidence" value="ECO:0007669"/>
    <property type="project" value="TreeGrafter"/>
</dbReference>
<dbReference type="Gene3D" id="3.40.50.720">
    <property type="entry name" value="NAD(P)-binding Rossmann-like Domain"/>
    <property type="match status" value="1"/>
</dbReference>
<evidence type="ECO:0000313" key="6">
    <source>
        <dbReference type="Proteomes" id="UP000515153"/>
    </source>
</evidence>
<reference evidence="7" key="3">
    <citation type="submission" date="2025-08" db="UniProtKB">
        <authorList>
            <consortium name="RefSeq"/>
        </authorList>
    </citation>
    <scope>IDENTIFICATION</scope>
    <source>
        <strain evidence="7">NI907</strain>
    </source>
</reference>
<reference evidence="7" key="2">
    <citation type="submission" date="2019-10" db="EMBL/GenBank/DDBJ databases">
        <authorList>
            <consortium name="NCBI Genome Project"/>
        </authorList>
    </citation>
    <scope>NUCLEOTIDE SEQUENCE</scope>
    <source>
        <strain evidence="7">NI907</strain>
    </source>
</reference>
<name>A0A6P8AWN1_PYRGI</name>
<dbReference type="Pfam" id="PF00550">
    <property type="entry name" value="PP-binding"/>
    <property type="match status" value="2"/>
</dbReference>
<evidence type="ECO:0000256" key="3">
    <source>
        <dbReference type="ARBA" id="ARBA00022598"/>
    </source>
</evidence>
<dbReference type="GO" id="GO:0016874">
    <property type="term" value="F:ligase activity"/>
    <property type="evidence" value="ECO:0007669"/>
    <property type="project" value="UniProtKB-KW"/>
</dbReference>
<dbReference type="PROSITE" id="PS00455">
    <property type="entry name" value="AMP_BINDING"/>
    <property type="match status" value="1"/>
</dbReference>
<keyword evidence="3" id="KW-0436">Ligase</keyword>
<dbReference type="PROSITE" id="PS00012">
    <property type="entry name" value="PHOSPHOPANTETHEINE"/>
    <property type="match status" value="2"/>
</dbReference>
<dbReference type="NCBIfam" id="TIGR01746">
    <property type="entry name" value="Thioester-redct"/>
    <property type="match status" value="1"/>
</dbReference>
<dbReference type="Gene3D" id="3.40.50.12780">
    <property type="entry name" value="N-terminal domain of ligase-like"/>
    <property type="match status" value="3"/>
</dbReference>
<dbReference type="Pfam" id="PF00501">
    <property type="entry name" value="AMP-binding"/>
    <property type="match status" value="3"/>
</dbReference>
<dbReference type="GO" id="GO:0031177">
    <property type="term" value="F:phosphopantetheine binding"/>
    <property type="evidence" value="ECO:0007669"/>
    <property type="project" value="TreeGrafter"/>
</dbReference>
<dbReference type="FunFam" id="1.10.1200.10:FF:000005">
    <property type="entry name" value="Nonribosomal peptide synthetase 1"/>
    <property type="match status" value="1"/>
</dbReference>
<dbReference type="Gene3D" id="3.30.300.30">
    <property type="match status" value="1"/>
</dbReference>
<feature type="region of interest" description="Disordered" evidence="4">
    <location>
        <begin position="1997"/>
        <end position="2017"/>
    </location>
</feature>
<dbReference type="FunFam" id="3.40.50.980:FF:000001">
    <property type="entry name" value="Non-ribosomal peptide synthetase"/>
    <property type="match status" value="1"/>
</dbReference>
<evidence type="ECO:0000256" key="2">
    <source>
        <dbReference type="ARBA" id="ARBA00022553"/>
    </source>
</evidence>
<dbReference type="InterPro" id="IPR010071">
    <property type="entry name" value="AA_adenyl_dom"/>
</dbReference>
<proteinExistence type="predicted"/>
<dbReference type="FunFam" id="3.30.300.30:FF:000015">
    <property type="entry name" value="Nonribosomal peptide synthase SidD"/>
    <property type="match status" value="1"/>
</dbReference>
<dbReference type="RefSeq" id="XP_030979305.1">
    <property type="nucleotide sequence ID" value="XM_031128017.1"/>
</dbReference>
<dbReference type="Gene3D" id="3.30.559.10">
    <property type="entry name" value="Chloramphenicol acetyltransferase-like domain"/>
    <property type="match status" value="2"/>
</dbReference>
<dbReference type="InterPro" id="IPR009081">
    <property type="entry name" value="PP-bd_ACP"/>
</dbReference>
<reference evidence="6 7" key="1">
    <citation type="journal article" date="2019" name="Mol. Biol. Evol.">
        <title>Blast fungal genomes show frequent chromosomal changes, gene gains and losses, and effector gene turnover.</title>
        <authorList>
            <person name="Gomez Luciano L.B."/>
            <person name="Jason Tsai I."/>
            <person name="Chuma I."/>
            <person name="Tosa Y."/>
            <person name="Chen Y.H."/>
            <person name="Li J.Y."/>
            <person name="Li M.Y."/>
            <person name="Jade Lu M.Y."/>
            <person name="Nakayashiki H."/>
            <person name="Li W.H."/>
        </authorList>
    </citation>
    <scope>NUCLEOTIDE SEQUENCE [LARGE SCALE GENOMIC DNA]</scope>
    <source>
        <strain evidence="6 7">NI907</strain>
    </source>
</reference>
<dbReference type="KEGG" id="pgri:PgNI_08015"/>
<dbReference type="GO" id="GO:0043041">
    <property type="term" value="P:amino acid activation for nonribosomal peptide biosynthetic process"/>
    <property type="evidence" value="ECO:0007669"/>
    <property type="project" value="TreeGrafter"/>
</dbReference>
<dbReference type="SUPFAM" id="SSF52777">
    <property type="entry name" value="CoA-dependent acyltransferases"/>
    <property type="match status" value="4"/>
</dbReference>
<dbReference type="SUPFAM" id="SSF56801">
    <property type="entry name" value="Acetyl-CoA synthetase-like"/>
    <property type="match status" value="4"/>
</dbReference>
<gene>
    <name evidence="7" type="ORF">PgNI_08015</name>
</gene>
<dbReference type="InterPro" id="IPR036291">
    <property type="entry name" value="NAD(P)-bd_dom_sf"/>
</dbReference>
<feature type="compositionally biased region" description="Polar residues" evidence="4">
    <location>
        <begin position="1997"/>
        <end position="2016"/>
    </location>
</feature>
<keyword evidence="2" id="KW-0597">Phosphoprotein</keyword>
<dbReference type="Pfam" id="PF00668">
    <property type="entry name" value="Condensation"/>
    <property type="match status" value="2"/>
</dbReference>
<accession>A0A6P8AWN1</accession>
<evidence type="ECO:0000313" key="7">
    <source>
        <dbReference type="RefSeq" id="XP_030979305.1"/>
    </source>
</evidence>
<dbReference type="Proteomes" id="UP000515153">
    <property type="component" value="Chromosome V"/>
</dbReference>
<evidence type="ECO:0000256" key="1">
    <source>
        <dbReference type="ARBA" id="ARBA00022450"/>
    </source>
</evidence>
<sequence length="2858" mass="311695">MQTDMEKAFFTYALVFQTHLTDGGEDVGVTVTYDSSILHASQIARLVGQFEQAVDQLIERAQNGRSDTLADLNLVSAAELDQFKAWNADDPEIVDACFHELFEKQARLRPDALAIRAWDGEFTYAELNDKANRLAYHLSHKFDVHPDELVHVCFDKSAWFFVSILAINKAGGAWVPLDPSHPAARQQMVVGQTKARLALTSPATAAVCNGLVETVIHISPAFDEELASSIPQAAAQVLKSAVKPSNAVYALFTSGSTGVPKGFVMEHASVCTSQTAIAKRLRLTPDVKILQFASYVFDLCIGEIVAPLITGACVNVPPEKTRMSLADLADFIREMEVNWAFLTPAFVRTMQPQDFPGLELLLLAGEAVGQDILDSWFGKVRLVNGWGPAETCVFSTLHEWQSLAESSVTVGRPVGGFCWIVDPEDPCRLVPAGCVGEVVIQGPTTTREYLADPAKTKATTLQASSLPDWAPRRTEQHWNRFYKSGDLCLYNADGTIEYVGRKDNMVKIRGLRVELGEIEHSIRSSLAGVQQVAVDIVQAAGGARLVAYFSFLNDSRTAGVDLDADLAGVFLPVTSDLQGELAVMLGKMQVALPRYMIPTTFIPCGYMPFITSTKLDRKRLREKTLALSQQEWMEYSLVASLHQAKRASFPARTSSSSSKSSPNTENNGNVTRSLARTIHFPSSLPSSTDTSIVRATVLRAAWALVLARYSNTGDICFGTTVSGRQGSVRGIANICGPVLATVPVRIRLDREATVLSFLSDVQKQAQDMVPYEQTGLQTISRLGPDAKAACDFSSLLVIQPAHIVTADSLTEAILTPITPETAAGEGQSLDNYLTYPLAVQGLLYQDHVDLNLMYDSSVLNEAQIQAMSIHLEQVINQLLAPAEQQLLGQVSLVGAWDLEVVLKSNETEPAQMPSITLHGLIEEQAAYKPDFKAIEAHDGSLTYKELIDAADRLAHYLALRYAIKPGSLIPICFDRSAWQYVAMIAVNRLGAAWVLLGTPSQNVTAELHWESIIARSAATVVLCCSRTADKMRSSARNIVKVCRELHQSLNSEVPRHSSASPDDTACVLFSDDQTKGVVVEHQNICSGHLAAADLVSLDQSHRVLPFSPQDPAHILPTLMPLLSGAVLCVPPPDLDMDGMVDFINTAGINAVILSPLSASAFSPQDAPEIGTLLLVDEEPLSTAYSGCDRWLGSANMFGCWASLETSCGIWRAISSSDGKRRRGTNLFVVERDDHERLAPVGCAGELLVQGPTVARGYFEEEHATGSPFIGDKTPWMPSSQFVARVFKTGYMARLCADGSVEYLGPKGVGHSPYSTEFHIRAKEIDPSVTTSRLLILSNGEVVALVDFDLQIGEQPDSLKKRVAKLAAGIAASELPIVTMPHYFIPLHGVSCHTLTMRLTTMTVEQLSAYRVDKTENATDFSASGGLEVELRKLWAQVLGLGEHRIGKYDNFLDVGGDSVRAIHLVSLARRNNMELTVADIFKNPRLAQMAAVARTLVPETESSKVDAYHHFSLLPADDNSDIVDDAARRCNVNVDSIVDVLPTTPLQSGLMALSKKQAGSYTARFLIKLPESIDVHRFQEAMVKTVSICPNLRTRIIMTSRGSFQIVLSEDAASVLHLSDATLAGIKSQTILDIDYGSPLFKYAFVSDDDGSHYLVWNLHHSVYDGWTVGYIFNILRQAALDQELPTPVPFAHYLQYTISTKQHACDFWRSQLTDVSPAKFPELRGSNMSDHIAKLSDEAKEACNFHNLLIIQPGLSGANAVQDEEQGHEFEISDLTNNNKSYHTYPLVFQCLLGREGRVDVSAAYDPRVLSDARAAAICGQFEHLIQQLATADGAMRLSDINMCSPRDLDQLMAWNSPALPAPLDNCVHDLILEQASRMPQREALYSTEECLSYEELDRFSQTLAGLLVDMGVRPESKVPICLEKSVWAVVAMVGIMRAGGAFVPLDPTHPEGRRREIIRNHLEANIIITSPHSVSSCQTMAPNIISLSREFFQKQTQQTDAGPKSPTQSPSPRNTAYVIFTSGSSGTPKGVVVEHQAGRFEGLKSILPVEDSTRRIFEALVDDLGTKLPSYMVPTVFLAFRQMPFNSSEKLDRKRLQALAQGLSFEQLAEYSCTSHVLNNHPVPRVSYGGPLSFFALTNAGPESKRYLVWDMHHSVFDAWSLMSMMDIFQRAFAGQHIELPTSFANYVRYTLRTPRDATENFWRSQLAGANPAKFPAVPASVRASGAEEELSNGLRFVDGTTENQNYHVYPLVLQCMLGSSGKVEIRATYDDRVLSEAQMQALCKDFERITSQLVMGDDGSTRVEEVRPVGELEVPAWTNEQDAIAARSEEIGGKTLGAEFKEPSSLIESELRDIWSLVLGLKAETIGVNDNFYHLGGDSIRIVTMAKKVREKYQVRLNLARLNSSGVTIQLLATTIRDFGSGSNAASITSKVDLMTEVDEAVKMAWRQTDKATSSLSSCGPPTIEPITWLPTQATVFLTGATGFLGTEILRQLLFSPRTKHIITLVRAASCEKGLERVTQTAQIAGWWTSTTPDLLAKLEVWTGDLGRQRLGLSTTQWDALETNVDAIIHNGATVNWNADLATLRAPNVSSTSALLRAALHSRAKMVFVSGGPKGLDTQADRAAVAGLLSSDGVTGYMRSKFVAESAVCEVASRLGAAQNRVSVVKPGLVIGSEAGGGVANTDDLVWRVVAGACAIGAYPIEPDTHWMYAADSEAVARTVLAQVFSPGAVEPFVDLQDGVSVPLFWASVNSALDVSERLVPLSWEEWTKKVLVDVEAVGAKHPLWAVQHFMTGGGLGVSVSGRERCGRSRRAVDASAVERAIVSNVRYLQSVGFIGKPGNLENGVGARVIGRSGL</sequence>
<dbReference type="InterPro" id="IPR001242">
    <property type="entry name" value="Condensation_dom"/>
</dbReference>
<feature type="domain" description="Carrier" evidence="5">
    <location>
        <begin position="1421"/>
        <end position="1497"/>
    </location>
</feature>
<dbReference type="InterPro" id="IPR013120">
    <property type="entry name" value="FAR_NAD-bd"/>
</dbReference>
<dbReference type="PANTHER" id="PTHR45527:SF1">
    <property type="entry name" value="FATTY ACID SYNTHASE"/>
    <property type="match status" value="1"/>
</dbReference>
<dbReference type="InterPro" id="IPR020845">
    <property type="entry name" value="AMP-binding_CS"/>
</dbReference>
<dbReference type="InterPro" id="IPR000873">
    <property type="entry name" value="AMP-dep_synth/lig_dom"/>
</dbReference>
<dbReference type="InterPro" id="IPR006162">
    <property type="entry name" value="Ppantetheine_attach_site"/>
</dbReference>
<dbReference type="InterPro" id="IPR042099">
    <property type="entry name" value="ANL_N_sf"/>
</dbReference>
<dbReference type="PANTHER" id="PTHR45527">
    <property type="entry name" value="NONRIBOSOMAL PEPTIDE SYNTHETASE"/>
    <property type="match status" value="1"/>
</dbReference>
<keyword evidence="6" id="KW-1185">Reference proteome</keyword>